<sequence>MNHGASSSGIPPLNGLDGVDQWDAIVYNLPSQRTEVLININEKKRTAAIRFQNSKLIIGFTGDGNPFPLMPSFIAQLCQLVRVRETEAREHIARRNNMQH</sequence>
<reference evidence="1" key="1">
    <citation type="submission" date="2020-11" db="EMBL/GenBank/DDBJ databases">
        <authorList>
            <person name="Tran Van P."/>
        </authorList>
    </citation>
    <scope>NUCLEOTIDE SEQUENCE</scope>
</reference>
<gene>
    <name evidence="1" type="ORF">TSIB3V08_LOCUS11744</name>
</gene>
<evidence type="ECO:0000313" key="1">
    <source>
        <dbReference type="EMBL" id="CAD7267739.1"/>
    </source>
</evidence>
<dbReference type="AlphaFoldDB" id="A0A7R9B7S1"/>
<protein>
    <submittedName>
        <fullName evidence="1">Uncharacterized protein</fullName>
    </submittedName>
</protein>
<name>A0A7R9B7S1_TIMSH</name>
<dbReference type="EMBL" id="OC010197">
    <property type="protein sequence ID" value="CAD7267739.1"/>
    <property type="molecule type" value="Genomic_DNA"/>
</dbReference>
<organism evidence="1">
    <name type="scientific">Timema shepardi</name>
    <name type="common">Walking stick</name>
    <dbReference type="NCBI Taxonomy" id="629360"/>
    <lineage>
        <taxon>Eukaryota</taxon>
        <taxon>Metazoa</taxon>
        <taxon>Ecdysozoa</taxon>
        <taxon>Arthropoda</taxon>
        <taxon>Hexapoda</taxon>
        <taxon>Insecta</taxon>
        <taxon>Pterygota</taxon>
        <taxon>Neoptera</taxon>
        <taxon>Polyneoptera</taxon>
        <taxon>Phasmatodea</taxon>
        <taxon>Timematodea</taxon>
        <taxon>Timematoidea</taxon>
        <taxon>Timematidae</taxon>
        <taxon>Timema</taxon>
    </lineage>
</organism>
<accession>A0A7R9B7S1</accession>
<proteinExistence type="predicted"/>